<protein>
    <submittedName>
        <fullName evidence="3">Voltage-dependent calcium channel subunit alpha-2/delta-2-like</fullName>
    </submittedName>
</protein>
<feature type="signal peptide" evidence="1">
    <location>
        <begin position="1"/>
        <end position="34"/>
    </location>
</feature>
<sequence length="111" mass="12536">MAISAQTCGTSCLVRALYGQILLSFLVSAPSANGYSFPQQYTMQNWAQRLEREIDGVMKIFGDVKQLRQIYDEKKNLFEVRDNIPEKIVEKVAGDIESLLAKKVQALKISH</sequence>
<dbReference type="KEGG" id="tsr:106544229"/>
<dbReference type="RefSeq" id="XP_013915925.1">
    <property type="nucleotide sequence ID" value="XM_014060450.1"/>
</dbReference>
<name>A0A6I9Y7X3_9SAUR</name>
<accession>A0A6I9Y7X3</accession>
<reference evidence="3" key="1">
    <citation type="submission" date="2025-08" db="UniProtKB">
        <authorList>
            <consortium name="RefSeq"/>
        </authorList>
    </citation>
    <scope>IDENTIFICATION</scope>
    <source>
        <tissue evidence="3">Skeletal muscle</tissue>
    </source>
</reference>
<gene>
    <name evidence="3" type="primary">LOC106544229</name>
</gene>
<evidence type="ECO:0000313" key="3">
    <source>
        <dbReference type="RefSeq" id="XP_013915925.1"/>
    </source>
</evidence>
<feature type="chain" id="PRO_5027051321" evidence="1">
    <location>
        <begin position="35"/>
        <end position="111"/>
    </location>
</feature>
<evidence type="ECO:0000313" key="2">
    <source>
        <dbReference type="Proteomes" id="UP000504617"/>
    </source>
</evidence>
<dbReference type="OrthoDB" id="9023287at2759"/>
<keyword evidence="2" id="KW-1185">Reference proteome</keyword>
<organism evidence="2 3">
    <name type="scientific">Thamnophis sirtalis</name>
    <dbReference type="NCBI Taxonomy" id="35019"/>
    <lineage>
        <taxon>Eukaryota</taxon>
        <taxon>Metazoa</taxon>
        <taxon>Chordata</taxon>
        <taxon>Craniata</taxon>
        <taxon>Vertebrata</taxon>
        <taxon>Euteleostomi</taxon>
        <taxon>Lepidosauria</taxon>
        <taxon>Squamata</taxon>
        <taxon>Bifurcata</taxon>
        <taxon>Unidentata</taxon>
        <taxon>Episquamata</taxon>
        <taxon>Toxicofera</taxon>
        <taxon>Serpentes</taxon>
        <taxon>Colubroidea</taxon>
        <taxon>Colubridae</taxon>
        <taxon>Natricinae</taxon>
        <taxon>Thamnophis</taxon>
    </lineage>
</organism>
<dbReference type="Proteomes" id="UP000504617">
    <property type="component" value="Unplaced"/>
</dbReference>
<evidence type="ECO:0000256" key="1">
    <source>
        <dbReference type="SAM" id="SignalP"/>
    </source>
</evidence>
<dbReference type="AlphaFoldDB" id="A0A6I9Y7X3"/>
<dbReference type="GeneID" id="106544229"/>
<proteinExistence type="predicted"/>
<keyword evidence="1" id="KW-0732">Signal</keyword>